<dbReference type="InterPro" id="IPR051048">
    <property type="entry name" value="Peptidase_S8/S53_subtilisin"/>
</dbReference>
<dbReference type="PROSITE" id="PS00138">
    <property type="entry name" value="SUBTILASE_SER"/>
    <property type="match status" value="1"/>
</dbReference>
<comment type="caution">
    <text evidence="12">The sequence shown here is derived from an EMBL/GenBank/DDBJ whole genome shotgun (WGS) entry which is preliminary data.</text>
</comment>
<evidence type="ECO:0000259" key="11">
    <source>
        <dbReference type="Pfam" id="PF22148"/>
    </source>
</evidence>
<protein>
    <submittedName>
        <fullName evidence="12">Peptidase S8</fullName>
    </submittedName>
</protein>
<dbReference type="InterPro" id="IPR054399">
    <property type="entry name" value="Fervidolysin-like_N_prodom"/>
</dbReference>
<evidence type="ECO:0000256" key="5">
    <source>
        <dbReference type="ARBA" id="ARBA00022801"/>
    </source>
</evidence>
<feature type="domain" description="Peptidase S8/S53" evidence="10">
    <location>
        <begin position="138"/>
        <end position="362"/>
    </location>
</feature>
<dbReference type="InterPro" id="IPR022398">
    <property type="entry name" value="Peptidase_S8_His-AS"/>
</dbReference>
<evidence type="ECO:0000256" key="6">
    <source>
        <dbReference type="ARBA" id="ARBA00022825"/>
    </source>
</evidence>
<dbReference type="InterPro" id="IPR023827">
    <property type="entry name" value="Peptidase_S8_Asp-AS"/>
</dbReference>
<dbReference type="InterPro" id="IPR000209">
    <property type="entry name" value="Peptidase_S8/S53_dom"/>
</dbReference>
<dbReference type="PROSITE" id="PS00136">
    <property type="entry name" value="SUBTILASE_ASP"/>
    <property type="match status" value="1"/>
</dbReference>
<keyword evidence="9" id="KW-0472">Membrane</keyword>
<evidence type="ECO:0000313" key="13">
    <source>
        <dbReference type="Proteomes" id="UP000608071"/>
    </source>
</evidence>
<proteinExistence type="inferred from homology"/>
<feature type="active site" description="Charge relay system" evidence="7">
    <location>
        <position position="178"/>
    </location>
</feature>
<feature type="domain" description="Fervidolysin-like N-terminal prodomain" evidence="11">
    <location>
        <begin position="32"/>
        <end position="100"/>
    </location>
</feature>
<dbReference type="InterPro" id="IPR015500">
    <property type="entry name" value="Peptidase_S8_subtilisin-rel"/>
</dbReference>
<reference evidence="12 13" key="1">
    <citation type="submission" date="2020-08" db="EMBL/GenBank/DDBJ databases">
        <title>A Genomic Blueprint of the Chicken Gut Microbiome.</title>
        <authorList>
            <person name="Gilroy R."/>
            <person name="Ravi A."/>
            <person name="Getino M."/>
            <person name="Pursley I."/>
            <person name="Horton D.L."/>
            <person name="Alikhan N.-F."/>
            <person name="Baker D."/>
            <person name="Gharbi K."/>
            <person name="Hall N."/>
            <person name="Watson M."/>
            <person name="Adriaenssens E.M."/>
            <person name="Foster-Nyarko E."/>
            <person name="Jarju S."/>
            <person name="Secka A."/>
            <person name="Antonio M."/>
            <person name="Oren A."/>
            <person name="Chaudhuri R."/>
            <person name="La Ragione R.M."/>
            <person name="Hildebrand F."/>
            <person name="Pallen M.J."/>
        </authorList>
    </citation>
    <scope>NUCLEOTIDE SEQUENCE [LARGE SCALE GENOMIC DNA]</scope>
    <source>
        <strain evidence="12 13">Sa2BVA9</strain>
    </source>
</reference>
<dbReference type="PROSITE" id="PS51892">
    <property type="entry name" value="SUBTILASE"/>
    <property type="match status" value="1"/>
</dbReference>
<organism evidence="12 13">
    <name type="scientific">Paenibacillus gallinarum</name>
    <dbReference type="NCBI Taxonomy" id="2762232"/>
    <lineage>
        <taxon>Bacteria</taxon>
        <taxon>Bacillati</taxon>
        <taxon>Bacillota</taxon>
        <taxon>Bacilli</taxon>
        <taxon>Bacillales</taxon>
        <taxon>Paenibacillaceae</taxon>
        <taxon>Paenibacillus</taxon>
    </lineage>
</organism>
<comment type="subcellular location">
    <subcellularLocation>
        <location evidence="1">Secreted</location>
    </subcellularLocation>
</comment>
<dbReference type="InterPro" id="IPR023828">
    <property type="entry name" value="Peptidase_S8_Ser-AS"/>
</dbReference>
<keyword evidence="4 7" id="KW-0645">Protease</keyword>
<dbReference type="EMBL" id="JACSQL010000019">
    <property type="protein sequence ID" value="MBD7971033.1"/>
    <property type="molecule type" value="Genomic_DNA"/>
</dbReference>
<evidence type="ECO:0000256" key="9">
    <source>
        <dbReference type="SAM" id="Phobius"/>
    </source>
</evidence>
<keyword evidence="3" id="KW-0964">Secreted</keyword>
<keyword evidence="5 7" id="KW-0378">Hydrolase</keyword>
<dbReference type="RefSeq" id="WP_191804634.1">
    <property type="nucleotide sequence ID" value="NZ_JACSQL010000019.1"/>
</dbReference>
<evidence type="ECO:0000256" key="7">
    <source>
        <dbReference type="PROSITE-ProRule" id="PRU01240"/>
    </source>
</evidence>
<dbReference type="InterPro" id="IPR036852">
    <property type="entry name" value="Peptidase_S8/S53_dom_sf"/>
</dbReference>
<dbReference type="PANTHER" id="PTHR43399:SF4">
    <property type="entry name" value="CELL WALL-ASSOCIATED PROTEASE"/>
    <property type="match status" value="1"/>
</dbReference>
<keyword evidence="13" id="KW-1185">Reference proteome</keyword>
<sequence>MLLWLGLSIATPVLFTIILYRYLDKRADRKFHPHAQNELIIKFIDGTSQEDMDALYKKTKCTIKESYDDLGFHRITSDRKMRRMLKLYSKSKLIKFAEPNHEYKAFFTPNDPFFPGYQYGPQRVIAPAAWDITQSSANIRIAIVDTGVQPDHPELAGKLLTGYDYVDWDPNPSDGNGHGTHVAGIAAAATNNGVGIAGMAPFASIIPIRSLDNNGNGLLSSVANGIVYAANNGAHVVNLSLGSLANDSFLQAAVQYAWDRGAVVIASAGNSNSSTPVYPAYLPGVVSVASTNSSDVKSTFSNYGAWVDVAAPGEQILSTYVGTSYAYLSGTSMAAPHVSGLAALLASQGRTNTNVRDCIVFTCDPIPGTGTYWTQGRINALRAVQQPVL</sequence>
<evidence type="ECO:0000256" key="3">
    <source>
        <dbReference type="ARBA" id="ARBA00022525"/>
    </source>
</evidence>
<dbReference type="SUPFAM" id="SSF52743">
    <property type="entry name" value="Subtilisin-like"/>
    <property type="match status" value="1"/>
</dbReference>
<dbReference type="InterPro" id="IPR034084">
    <property type="entry name" value="Thermitase-like_dom"/>
</dbReference>
<feature type="transmembrane region" description="Helical" evidence="9">
    <location>
        <begin position="6"/>
        <end position="23"/>
    </location>
</feature>
<dbReference type="PANTHER" id="PTHR43399">
    <property type="entry name" value="SUBTILISIN-RELATED"/>
    <property type="match status" value="1"/>
</dbReference>
<name>A0ABR8T5I4_9BACL</name>
<keyword evidence="9" id="KW-1133">Transmembrane helix</keyword>
<evidence type="ECO:0000259" key="10">
    <source>
        <dbReference type="Pfam" id="PF00082"/>
    </source>
</evidence>
<accession>A0ABR8T5I4</accession>
<dbReference type="Proteomes" id="UP000608071">
    <property type="component" value="Unassembled WGS sequence"/>
</dbReference>
<feature type="active site" description="Charge relay system" evidence="7">
    <location>
        <position position="332"/>
    </location>
</feature>
<evidence type="ECO:0000313" key="12">
    <source>
        <dbReference type="EMBL" id="MBD7971033.1"/>
    </source>
</evidence>
<evidence type="ECO:0000256" key="1">
    <source>
        <dbReference type="ARBA" id="ARBA00004613"/>
    </source>
</evidence>
<evidence type="ECO:0000256" key="2">
    <source>
        <dbReference type="ARBA" id="ARBA00011073"/>
    </source>
</evidence>
<comment type="similarity">
    <text evidence="2 7 8">Belongs to the peptidase S8 family.</text>
</comment>
<keyword evidence="6 7" id="KW-0720">Serine protease</keyword>
<keyword evidence="9" id="KW-0812">Transmembrane</keyword>
<dbReference type="PROSITE" id="PS00137">
    <property type="entry name" value="SUBTILASE_HIS"/>
    <property type="match status" value="1"/>
</dbReference>
<gene>
    <name evidence="12" type="ORF">H9647_23475</name>
</gene>
<evidence type="ECO:0000256" key="8">
    <source>
        <dbReference type="RuleBase" id="RU003355"/>
    </source>
</evidence>
<dbReference type="PRINTS" id="PR00723">
    <property type="entry name" value="SUBTILISIN"/>
</dbReference>
<feature type="active site" description="Charge relay system" evidence="7">
    <location>
        <position position="145"/>
    </location>
</feature>
<dbReference type="Pfam" id="PF22148">
    <property type="entry name" value="Fervidolysin_NPro-like"/>
    <property type="match status" value="1"/>
</dbReference>
<dbReference type="Gene3D" id="3.40.50.200">
    <property type="entry name" value="Peptidase S8/S53 domain"/>
    <property type="match status" value="1"/>
</dbReference>
<evidence type="ECO:0000256" key="4">
    <source>
        <dbReference type="ARBA" id="ARBA00022670"/>
    </source>
</evidence>
<dbReference type="Pfam" id="PF00082">
    <property type="entry name" value="Peptidase_S8"/>
    <property type="match status" value="1"/>
</dbReference>
<dbReference type="CDD" id="cd07484">
    <property type="entry name" value="Peptidases_S8_Thermitase_like"/>
    <property type="match status" value="1"/>
</dbReference>